<feature type="transmembrane region" description="Helical" evidence="1">
    <location>
        <begin position="78"/>
        <end position="98"/>
    </location>
</feature>
<evidence type="ECO:0000256" key="1">
    <source>
        <dbReference type="SAM" id="Phobius"/>
    </source>
</evidence>
<accession>A0A409XIQ3</accession>
<organism evidence="2 3">
    <name type="scientific">Psilocybe cyanescens</name>
    <dbReference type="NCBI Taxonomy" id="93625"/>
    <lineage>
        <taxon>Eukaryota</taxon>
        <taxon>Fungi</taxon>
        <taxon>Dikarya</taxon>
        <taxon>Basidiomycota</taxon>
        <taxon>Agaricomycotina</taxon>
        <taxon>Agaricomycetes</taxon>
        <taxon>Agaricomycetidae</taxon>
        <taxon>Agaricales</taxon>
        <taxon>Agaricineae</taxon>
        <taxon>Strophariaceae</taxon>
        <taxon>Psilocybe</taxon>
    </lineage>
</organism>
<dbReference type="Proteomes" id="UP000283269">
    <property type="component" value="Unassembled WGS sequence"/>
</dbReference>
<keyword evidence="3" id="KW-1185">Reference proteome</keyword>
<protein>
    <submittedName>
        <fullName evidence="2">Uncharacterized protein</fullName>
    </submittedName>
</protein>
<sequence>MAPVLTRTHHILPHFPSTSPPSSPPSATYILHPLRMLPTALLYAVLLYAAPLSLIVTLMPSLQYVLDHNSALRPMNGAVRTCGNSVALVTLVVLWRHFGGGEEGEDADT</sequence>
<dbReference type="EMBL" id="NHYD01001589">
    <property type="protein sequence ID" value="PPQ90616.1"/>
    <property type="molecule type" value="Genomic_DNA"/>
</dbReference>
<gene>
    <name evidence="2" type="ORF">CVT25_006686</name>
</gene>
<keyword evidence="1" id="KW-0812">Transmembrane</keyword>
<proteinExistence type="predicted"/>
<evidence type="ECO:0000313" key="2">
    <source>
        <dbReference type="EMBL" id="PPQ90616.1"/>
    </source>
</evidence>
<dbReference type="AlphaFoldDB" id="A0A409XIQ3"/>
<dbReference type="InParanoid" id="A0A409XIQ3"/>
<comment type="caution">
    <text evidence="2">The sequence shown here is derived from an EMBL/GenBank/DDBJ whole genome shotgun (WGS) entry which is preliminary data.</text>
</comment>
<reference evidence="2 3" key="1">
    <citation type="journal article" date="2018" name="Evol. Lett.">
        <title>Horizontal gene cluster transfer increased hallucinogenic mushroom diversity.</title>
        <authorList>
            <person name="Reynolds H.T."/>
            <person name="Vijayakumar V."/>
            <person name="Gluck-Thaler E."/>
            <person name="Korotkin H.B."/>
            <person name="Matheny P.B."/>
            <person name="Slot J.C."/>
        </authorList>
    </citation>
    <scope>NUCLEOTIDE SEQUENCE [LARGE SCALE GENOMIC DNA]</scope>
    <source>
        <strain evidence="2 3">2631</strain>
    </source>
</reference>
<keyword evidence="1" id="KW-1133">Transmembrane helix</keyword>
<name>A0A409XIQ3_PSICY</name>
<feature type="transmembrane region" description="Helical" evidence="1">
    <location>
        <begin position="41"/>
        <end position="66"/>
    </location>
</feature>
<evidence type="ECO:0000313" key="3">
    <source>
        <dbReference type="Proteomes" id="UP000283269"/>
    </source>
</evidence>
<keyword evidence="1" id="KW-0472">Membrane</keyword>